<geneLocation type="plasmid" evidence="1">
    <name>pAN65-1</name>
</geneLocation>
<protein>
    <submittedName>
        <fullName evidence="1">Uncharacterized protein</fullName>
    </submittedName>
</protein>
<keyword evidence="1" id="KW-0614">Plasmid</keyword>
<organism evidence="1">
    <name type="scientific">Klebsiella pneumoniae</name>
    <dbReference type="NCBI Taxonomy" id="573"/>
    <lineage>
        <taxon>Bacteria</taxon>
        <taxon>Pseudomonadati</taxon>
        <taxon>Pseudomonadota</taxon>
        <taxon>Gammaproteobacteria</taxon>
        <taxon>Enterobacterales</taxon>
        <taxon>Enterobacteriaceae</taxon>
        <taxon>Klebsiella/Raoultella group</taxon>
        <taxon>Klebsiella</taxon>
        <taxon>Klebsiella pneumoniae complex</taxon>
    </lineage>
</organism>
<sequence>MMDTHLAFHLTETGTAYQSRLKIVTMVPKALTAGSHVFFSEPQYAKSSLTKFLGESLVWEEDSSNAL</sequence>
<name>A0A411G275_KLEPN</name>
<evidence type="ECO:0000313" key="1">
    <source>
        <dbReference type="EMBL" id="QBA99984.1"/>
    </source>
</evidence>
<accession>A0A411G275</accession>
<reference evidence="1" key="1">
    <citation type="submission" date="2019-01" db="EMBL/GenBank/DDBJ databases">
        <title>Complete sequencing of ST20 Klebsiella pneumoniae harboring both mcr-1-encodig plasmid and blaNDM-5-encoding plasmid.</title>
        <authorList>
            <person name="Rui Y."/>
            <person name="Peng Y."/>
            <person name="Duan X."/>
        </authorList>
    </citation>
    <scope>NUCLEOTIDE SEQUENCE</scope>
    <source>
        <strain evidence="1">CRE</strain>
        <plasmid evidence="1">pAN65-1</plasmid>
    </source>
</reference>
<dbReference type="EMBL" id="MK355502">
    <property type="protein sequence ID" value="QBA99984.1"/>
    <property type="molecule type" value="Genomic_DNA"/>
</dbReference>
<proteinExistence type="predicted"/>
<dbReference type="AlphaFoldDB" id="A0A411G275"/>